<evidence type="ECO:0000313" key="7">
    <source>
        <dbReference type="Proteomes" id="UP000762676"/>
    </source>
</evidence>
<dbReference type="FunFam" id="3.30.60.30:FF:000024">
    <property type="entry name" value="Transmembrane agrin"/>
    <property type="match status" value="1"/>
</dbReference>
<feature type="domain" description="Kazal-like" evidence="5">
    <location>
        <begin position="241"/>
        <end position="300"/>
    </location>
</feature>
<evidence type="ECO:0000256" key="4">
    <source>
        <dbReference type="SAM" id="MobiDB-lite"/>
    </source>
</evidence>
<accession>A0AAV4EPU5</accession>
<dbReference type="CDD" id="cd00104">
    <property type="entry name" value="KAZAL_FS"/>
    <property type="match status" value="1"/>
</dbReference>
<dbReference type="SMART" id="SM00280">
    <property type="entry name" value="KAZAL"/>
    <property type="match status" value="1"/>
</dbReference>
<feature type="compositionally biased region" description="Low complexity" evidence="4">
    <location>
        <begin position="321"/>
        <end position="345"/>
    </location>
</feature>
<dbReference type="GO" id="GO:0005576">
    <property type="term" value="C:extracellular region"/>
    <property type="evidence" value="ECO:0007669"/>
    <property type="project" value="TreeGrafter"/>
</dbReference>
<keyword evidence="1" id="KW-0646">Protease inhibitor</keyword>
<evidence type="ECO:0000256" key="1">
    <source>
        <dbReference type="ARBA" id="ARBA00022690"/>
    </source>
</evidence>
<keyword evidence="7" id="KW-1185">Reference proteome</keyword>
<dbReference type="InterPro" id="IPR002350">
    <property type="entry name" value="Kazal_dom"/>
</dbReference>
<evidence type="ECO:0000259" key="5">
    <source>
        <dbReference type="PROSITE" id="PS51465"/>
    </source>
</evidence>
<dbReference type="PROSITE" id="PS51465">
    <property type="entry name" value="KAZAL_2"/>
    <property type="match status" value="1"/>
</dbReference>
<dbReference type="GO" id="GO:0004867">
    <property type="term" value="F:serine-type endopeptidase inhibitor activity"/>
    <property type="evidence" value="ECO:0007669"/>
    <property type="project" value="UniProtKB-KW"/>
</dbReference>
<dbReference type="AlphaFoldDB" id="A0AAV4EPU5"/>
<organism evidence="6 7">
    <name type="scientific">Elysia marginata</name>
    <dbReference type="NCBI Taxonomy" id="1093978"/>
    <lineage>
        <taxon>Eukaryota</taxon>
        <taxon>Metazoa</taxon>
        <taxon>Spiralia</taxon>
        <taxon>Lophotrochozoa</taxon>
        <taxon>Mollusca</taxon>
        <taxon>Gastropoda</taxon>
        <taxon>Heterobranchia</taxon>
        <taxon>Euthyneura</taxon>
        <taxon>Panpulmonata</taxon>
        <taxon>Sacoglossa</taxon>
        <taxon>Placobranchoidea</taxon>
        <taxon>Plakobranchidae</taxon>
        <taxon>Elysia</taxon>
    </lineage>
</organism>
<dbReference type="Proteomes" id="UP000762676">
    <property type="component" value="Unassembled WGS sequence"/>
</dbReference>
<sequence>MVIYKPMAHWTKAIRGVVEELLPSRLVLSPRHSENKNYMYDFDKPSVSQLPSQNVLCTYACLHSEFSVSSGHVQSRTHGDTPGDTSPCKTTLSGSQQMQLLGKQTFPGFKSCAEFAFSNEYSYTDHNPSQIIHLPKPAKSQMTSTSSGEQTCPLVPPNRPAFYPSRVSRPPMTTPSSSFPSSSAHHISLSLLLAVLVFFTSSPFHATISPVTGCYVFPPGKTNPCTNQRCLYGAECMPSQDGKTARCQCPSECPNYGDSQGGGPVCGSNGVDYPNMCELRKESCTSMKNIRVKYYGKCVLVRFRFLLLLLVRFVVAVNSSKGSCSSIGSSSSSSSSSSRSSSSITRGGGLDSSVGRGLAPWPRGRGFEPQPSTVQAPTG</sequence>
<dbReference type="Pfam" id="PF07648">
    <property type="entry name" value="Kazal_2"/>
    <property type="match status" value="1"/>
</dbReference>
<reference evidence="6 7" key="1">
    <citation type="journal article" date="2021" name="Elife">
        <title>Chloroplast acquisition without the gene transfer in kleptoplastic sea slugs, Plakobranchus ocellatus.</title>
        <authorList>
            <person name="Maeda T."/>
            <person name="Takahashi S."/>
            <person name="Yoshida T."/>
            <person name="Shimamura S."/>
            <person name="Takaki Y."/>
            <person name="Nagai Y."/>
            <person name="Toyoda A."/>
            <person name="Suzuki Y."/>
            <person name="Arimoto A."/>
            <person name="Ishii H."/>
            <person name="Satoh N."/>
            <person name="Nishiyama T."/>
            <person name="Hasebe M."/>
            <person name="Maruyama T."/>
            <person name="Minagawa J."/>
            <person name="Obokata J."/>
            <person name="Shigenobu S."/>
        </authorList>
    </citation>
    <scope>NUCLEOTIDE SEQUENCE [LARGE SCALE GENOMIC DNA]</scope>
</reference>
<dbReference type="PANTHER" id="PTHR10913:SF45">
    <property type="entry name" value="FOLLISTATIN, ISOFORM A-RELATED"/>
    <property type="match status" value="1"/>
</dbReference>
<dbReference type="PANTHER" id="PTHR10913">
    <property type="entry name" value="FOLLISTATIN-RELATED"/>
    <property type="match status" value="1"/>
</dbReference>
<keyword evidence="2" id="KW-0722">Serine protease inhibitor</keyword>
<keyword evidence="3" id="KW-1015">Disulfide bond</keyword>
<evidence type="ECO:0000256" key="2">
    <source>
        <dbReference type="ARBA" id="ARBA00022900"/>
    </source>
</evidence>
<name>A0AAV4EPU5_9GAST</name>
<dbReference type="GO" id="GO:0030154">
    <property type="term" value="P:cell differentiation"/>
    <property type="evidence" value="ECO:0007669"/>
    <property type="project" value="TreeGrafter"/>
</dbReference>
<dbReference type="EMBL" id="BMAT01010891">
    <property type="protein sequence ID" value="GFR62640.1"/>
    <property type="molecule type" value="Genomic_DNA"/>
</dbReference>
<comment type="caution">
    <text evidence="6">The sequence shown here is derived from an EMBL/GenBank/DDBJ whole genome shotgun (WGS) entry which is preliminary data.</text>
</comment>
<dbReference type="SUPFAM" id="SSF100895">
    <property type="entry name" value="Kazal-type serine protease inhibitors"/>
    <property type="match status" value="1"/>
</dbReference>
<dbReference type="InterPro" id="IPR036058">
    <property type="entry name" value="Kazal_dom_sf"/>
</dbReference>
<feature type="compositionally biased region" description="Polar residues" evidence="4">
    <location>
        <begin position="370"/>
        <end position="379"/>
    </location>
</feature>
<proteinExistence type="predicted"/>
<protein>
    <submittedName>
        <fullName evidence="6">Agrin-like</fullName>
    </submittedName>
</protein>
<feature type="region of interest" description="Disordered" evidence="4">
    <location>
        <begin position="321"/>
        <end position="379"/>
    </location>
</feature>
<gene>
    <name evidence="6" type="ORF">ElyMa_005461400</name>
</gene>
<dbReference type="Gene3D" id="3.30.60.30">
    <property type="match status" value="1"/>
</dbReference>
<evidence type="ECO:0000256" key="3">
    <source>
        <dbReference type="ARBA" id="ARBA00023157"/>
    </source>
</evidence>
<dbReference type="InterPro" id="IPR050653">
    <property type="entry name" value="Prot_Inhib_GrowthFact_Antg"/>
</dbReference>
<evidence type="ECO:0000313" key="6">
    <source>
        <dbReference type="EMBL" id="GFR62640.1"/>
    </source>
</evidence>